<sequence length="54" mass="6155">MPTDTDTEPASNATNRGRYRFIQYDDDGTTVCIVQDAENHRAWLQSTHTVAVER</sequence>
<evidence type="ECO:0000313" key="2">
    <source>
        <dbReference type="Proteomes" id="UP000198531"/>
    </source>
</evidence>
<dbReference type="OrthoDB" id="260782at2157"/>
<dbReference type="Pfam" id="PF24018">
    <property type="entry name" value="DUF7331"/>
    <property type="match status" value="1"/>
</dbReference>
<reference evidence="2" key="1">
    <citation type="submission" date="2016-10" db="EMBL/GenBank/DDBJ databases">
        <authorList>
            <person name="Varghese N."/>
            <person name="Submissions S."/>
        </authorList>
    </citation>
    <scope>NUCLEOTIDE SEQUENCE [LARGE SCALE GENOMIC DNA]</scope>
    <source>
        <strain evidence="2">CGMCC 1.7736</strain>
    </source>
</reference>
<organism evidence="1 2">
    <name type="scientific">Halogeometricum rufum</name>
    <dbReference type="NCBI Taxonomy" id="553469"/>
    <lineage>
        <taxon>Archaea</taxon>
        <taxon>Methanobacteriati</taxon>
        <taxon>Methanobacteriota</taxon>
        <taxon>Stenosarchaea group</taxon>
        <taxon>Halobacteria</taxon>
        <taxon>Halobacteriales</taxon>
        <taxon>Haloferacaceae</taxon>
        <taxon>Halogeometricum</taxon>
    </lineage>
</organism>
<accession>A0A1I6FVH8</accession>
<dbReference type="Proteomes" id="UP000198531">
    <property type="component" value="Unassembled WGS sequence"/>
</dbReference>
<protein>
    <submittedName>
        <fullName evidence="1">Uncharacterized protein</fullName>
    </submittedName>
</protein>
<proteinExistence type="predicted"/>
<gene>
    <name evidence="1" type="ORF">SAMN04487947_0079</name>
</gene>
<dbReference type="InterPro" id="IPR055755">
    <property type="entry name" value="DUF7331"/>
</dbReference>
<evidence type="ECO:0000313" key="1">
    <source>
        <dbReference type="EMBL" id="SFR33908.1"/>
    </source>
</evidence>
<name>A0A1I6FVH8_9EURY</name>
<dbReference type="RefSeq" id="WP_177232493.1">
    <property type="nucleotide sequence ID" value="NZ_FOYT01000001.1"/>
</dbReference>
<dbReference type="EMBL" id="FOYT01000001">
    <property type="protein sequence ID" value="SFR33908.1"/>
    <property type="molecule type" value="Genomic_DNA"/>
</dbReference>
<keyword evidence="2" id="KW-1185">Reference proteome</keyword>
<dbReference type="AlphaFoldDB" id="A0A1I6FVH8"/>